<name>A0A9Q8L6V8_PASFU</name>
<dbReference type="AlphaFoldDB" id="A0A9Q8L6V8"/>
<accession>A0A9Q8L6V8</accession>
<dbReference type="OMA" id="DINGWHK"/>
<dbReference type="RefSeq" id="XP_047756265.1">
    <property type="nucleotide sequence ID" value="XM_047900740.1"/>
</dbReference>
<dbReference type="KEGG" id="ffu:CLAFUR5_01592"/>
<reference evidence="2" key="2">
    <citation type="journal article" date="2022" name="Microb. Genom.">
        <title>A chromosome-scale genome assembly of the tomato pathogen Cladosporium fulvum reveals a compartmentalized genome architecture and the presence of a dispensable chromosome.</title>
        <authorList>
            <person name="Zaccaron A.Z."/>
            <person name="Chen L.H."/>
            <person name="Samaras A."/>
            <person name="Stergiopoulos I."/>
        </authorList>
    </citation>
    <scope>NUCLEOTIDE SEQUENCE</scope>
    <source>
        <strain evidence="2">Race5_Kim</strain>
    </source>
</reference>
<gene>
    <name evidence="2" type="ORF">CLAFUR5_01592</name>
</gene>
<evidence type="ECO:0000256" key="1">
    <source>
        <dbReference type="SAM" id="MobiDB-lite"/>
    </source>
</evidence>
<feature type="compositionally biased region" description="Basic and acidic residues" evidence="1">
    <location>
        <begin position="108"/>
        <end position="118"/>
    </location>
</feature>
<sequence>MQSNAHHEIAQTRRSQLHSRAQAFCDAFLDLSNNPPEKILSDHFTHTGTPKITEHGPAWASKRLPFLGRTFSGKAECLEYFSLLAKTLEFQPSADTFTSQGSIVVDDRASVNEGDNRSEPSGVANRPSTSGSMGVVSVKGKGTFKAVQTGKAWDEEFIWRLSEYDEDGGIGHWEIWADPLSAWVAVGGEDVA</sequence>
<evidence type="ECO:0000313" key="2">
    <source>
        <dbReference type="EMBL" id="UJO11899.1"/>
    </source>
</evidence>
<reference evidence="2" key="1">
    <citation type="submission" date="2021-12" db="EMBL/GenBank/DDBJ databases">
        <authorList>
            <person name="Zaccaron A."/>
            <person name="Stergiopoulos I."/>
        </authorList>
    </citation>
    <scope>NUCLEOTIDE SEQUENCE</scope>
    <source>
        <strain evidence="2">Race5_Kim</strain>
    </source>
</reference>
<dbReference type="EMBL" id="CP090163">
    <property type="protein sequence ID" value="UJO11899.1"/>
    <property type="molecule type" value="Genomic_DNA"/>
</dbReference>
<protein>
    <submittedName>
        <fullName evidence="2">Uncharacterized protein</fullName>
    </submittedName>
</protein>
<dbReference type="Proteomes" id="UP000756132">
    <property type="component" value="Chromosome 1"/>
</dbReference>
<dbReference type="GeneID" id="71981470"/>
<keyword evidence="3" id="KW-1185">Reference proteome</keyword>
<dbReference type="OrthoDB" id="3352776at2759"/>
<evidence type="ECO:0000313" key="3">
    <source>
        <dbReference type="Proteomes" id="UP000756132"/>
    </source>
</evidence>
<feature type="region of interest" description="Disordered" evidence="1">
    <location>
        <begin position="108"/>
        <end position="134"/>
    </location>
</feature>
<proteinExistence type="predicted"/>
<organism evidence="2 3">
    <name type="scientific">Passalora fulva</name>
    <name type="common">Tomato leaf mold</name>
    <name type="synonym">Cladosporium fulvum</name>
    <dbReference type="NCBI Taxonomy" id="5499"/>
    <lineage>
        <taxon>Eukaryota</taxon>
        <taxon>Fungi</taxon>
        <taxon>Dikarya</taxon>
        <taxon>Ascomycota</taxon>
        <taxon>Pezizomycotina</taxon>
        <taxon>Dothideomycetes</taxon>
        <taxon>Dothideomycetidae</taxon>
        <taxon>Mycosphaerellales</taxon>
        <taxon>Mycosphaerellaceae</taxon>
        <taxon>Fulvia</taxon>
    </lineage>
</organism>